<dbReference type="AlphaFoldDB" id="A0AAX4HQL4"/>
<dbReference type="KEGG" id="psti:SOO65_01920"/>
<organism evidence="1 2">
    <name type="scientific">Peredibacter starrii</name>
    <dbReference type="NCBI Taxonomy" id="28202"/>
    <lineage>
        <taxon>Bacteria</taxon>
        <taxon>Pseudomonadati</taxon>
        <taxon>Bdellovibrionota</taxon>
        <taxon>Bacteriovoracia</taxon>
        <taxon>Bacteriovoracales</taxon>
        <taxon>Bacteriovoracaceae</taxon>
        <taxon>Peredibacter</taxon>
    </lineage>
</organism>
<name>A0AAX4HQL4_9BACT</name>
<sequence>MIFSLGDTEKNLVLPETTDFDIICFFRVNHAIHADEKLWWKTLTGSLRGKRSVLILESEVSSFPAMDKTQRWQLGDNWCWLTPRSLSVISNGYSNSSMNIRELKSFLTNYKP</sequence>
<gene>
    <name evidence="1" type="ORF">SOO65_01920</name>
</gene>
<dbReference type="RefSeq" id="WP_321396072.1">
    <property type="nucleotide sequence ID" value="NZ_CP139487.1"/>
</dbReference>
<accession>A0AAX4HQL4</accession>
<reference evidence="1 2" key="1">
    <citation type="submission" date="2023-11" db="EMBL/GenBank/DDBJ databases">
        <title>Peredibacter starrii A3.12.</title>
        <authorList>
            <person name="Mitchell R.J."/>
        </authorList>
    </citation>
    <scope>NUCLEOTIDE SEQUENCE [LARGE SCALE GENOMIC DNA]</scope>
    <source>
        <strain evidence="1 2">A3.12</strain>
    </source>
</reference>
<proteinExistence type="predicted"/>
<evidence type="ECO:0000313" key="1">
    <source>
        <dbReference type="EMBL" id="WPU65495.1"/>
    </source>
</evidence>
<keyword evidence="2" id="KW-1185">Reference proteome</keyword>
<protein>
    <submittedName>
        <fullName evidence="1">Uncharacterized protein</fullName>
    </submittedName>
</protein>
<dbReference type="Proteomes" id="UP001324634">
    <property type="component" value="Chromosome"/>
</dbReference>
<evidence type="ECO:0000313" key="2">
    <source>
        <dbReference type="Proteomes" id="UP001324634"/>
    </source>
</evidence>
<dbReference type="EMBL" id="CP139487">
    <property type="protein sequence ID" value="WPU65495.1"/>
    <property type="molecule type" value="Genomic_DNA"/>
</dbReference>